<protein>
    <recommendedName>
        <fullName evidence="3">DUF4440 domain-containing protein</fullName>
    </recommendedName>
</protein>
<sequence length="122" mass="13369">MGDAHDVRAAYEKYLSSFTANDLAGIDSVVSYPLAHIADGRVLMFDTFPIDPAGLMAAKGWHTTVDSRYEVVAVSATKAHVVLYEGRRVRADGSLIETVSAFYAFTRTDDGWKMYAISDIVT</sequence>
<keyword evidence="2" id="KW-1185">Reference proteome</keyword>
<comment type="caution">
    <text evidence="1">The sequence shown here is derived from an EMBL/GenBank/DDBJ whole genome shotgun (WGS) entry which is preliminary data.</text>
</comment>
<reference evidence="1" key="1">
    <citation type="submission" date="2021-01" db="EMBL/GenBank/DDBJ databases">
        <title>Whole genome shotgun sequence of Virgisporangium aurantiacum NBRC 16421.</title>
        <authorList>
            <person name="Komaki H."/>
            <person name="Tamura T."/>
        </authorList>
    </citation>
    <scope>NUCLEOTIDE SEQUENCE</scope>
    <source>
        <strain evidence="1">NBRC 16421</strain>
    </source>
</reference>
<dbReference type="Proteomes" id="UP000612585">
    <property type="component" value="Unassembled WGS sequence"/>
</dbReference>
<evidence type="ECO:0000313" key="1">
    <source>
        <dbReference type="EMBL" id="GIJ59071.1"/>
    </source>
</evidence>
<dbReference type="InterPro" id="IPR032710">
    <property type="entry name" value="NTF2-like_dom_sf"/>
</dbReference>
<proteinExistence type="predicted"/>
<evidence type="ECO:0008006" key="3">
    <source>
        <dbReference type="Google" id="ProtNLM"/>
    </source>
</evidence>
<dbReference type="RefSeq" id="WP_204000721.1">
    <property type="nucleotide sequence ID" value="NZ_BOPG01000044.1"/>
</dbReference>
<dbReference type="SUPFAM" id="SSF54427">
    <property type="entry name" value="NTF2-like"/>
    <property type="match status" value="1"/>
</dbReference>
<evidence type="ECO:0000313" key="2">
    <source>
        <dbReference type="Proteomes" id="UP000612585"/>
    </source>
</evidence>
<name>A0A8J3Z822_9ACTN</name>
<accession>A0A8J3Z822</accession>
<dbReference type="EMBL" id="BOPG01000044">
    <property type="protein sequence ID" value="GIJ59071.1"/>
    <property type="molecule type" value="Genomic_DNA"/>
</dbReference>
<organism evidence="1 2">
    <name type="scientific">Virgisporangium aurantiacum</name>
    <dbReference type="NCBI Taxonomy" id="175570"/>
    <lineage>
        <taxon>Bacteria</taxon>
        <taxon>Bacillati</taxon>
        <taxon>Actinomycetota</taxon>
        <taxon>Actinomycetes</taxon>
        <taxon>Micromonosporales</taxon>
        <taxon>Micromonosporaceae</taxon>
        <taxon>Virgisporangium</taxon>
    </lineage>
</organism>
<gene>
    <name evidence="1" type="ORF">Vau01_065870</name>
</gene>
<dbReference type="AlphaFoldDB" id="A0A8J3Z822"/>